<evidence type="ECO:0000256" key="14">
    <source>
        <dbReference type="SAM" id="SignalP"/>
    </source>
</evidence>
<dbReference type="InterPro" id="IPR038178">
    <property type="entry name" value="Kringle_sf"/>
</dbReference>
<dbReference type="SMART" id="SM00473">
    <property type="entry name" value="PAN_AP"/>
    <property type="match status" value="1"/>
</dbReference>
<dbReference type="GO" id="GO:0006508">
    <property type="term" value="P:proteolysis"/>
    <property type="evidence" value="ECO:0007669"/>
    <property type="project" value="InterPro"/>
</dbReference>
<evidence type="ECO:0000313" key="18">
    <source>
        <dbReference type="EMBL" id="EPQ07261.1"/>
    </source>
</evidence>
<protein>
    <recommendedName>
        <fullName evidence="10">Hepatocyte growth factor-like protein</fullName>
    </recommendedName>
    <alternativeName>
        <fullName evidence="11">Macrophage stimulatory protein</fullName>
    </alternativeName>
</protein>
<dbReference type="PROSITE" id="PS00021">
    <property type="entry name" value="KRINGLE_1"/>
    <property type="match status" value="2"/>
</dbReference>
<feature type="disulfide bond" evidence="13">
    <location>
        <begin position="222"/>
        <end position="245"/>
    </location>
</feature>
<dbReference type="EMBL" id="KE162175">
    <property type="protein sequence ID" value="EPQ07261.1"/>
    <property type="molecule type" value="Genomic_DNA"/>
</dbReference>
<evidence type="ECO:0000256" key="10">
    <source>
        <dbReference type="ARBA" id="ARBA00074779"/>
    </source>
</evidence>
<keyword evidence="5 14" id="KW-0732">Signal</keyword>
<dbReference type="PROSITE" id="PS50240">
    <property type="entry name" value="TRYPSIN_DOM"/>
    <property type="match status" value="1"/>
</dbReference>
<dbReference type="InterPro" id="IPR013806">
    <property type="entry name" value="Kringle-like"/>
</dbReference>
<dbReference type="InterPro" id="IPR003609">
    <property type="entry name" value="Pan_app"/>
</dbReference>
<dbReference type="GO" id="GO:0030971">
    <property type="term" value="F:receptor tyrosine kinase binding"/>
    <property type="evidence" value="ECO:0007669"/>
    <property type="project" value="TreeGrafter"/>
</dbReference>
<dbReference type="SUPFAM" id="SSF57440">
    <property type="entry name" value="Kringle-like"/>
    <property type="match status" value="2"/>
</dbReference>
<comment type="subcellular location">
    <subcellularLocation>
        <location evidence="1">Secreted</location>
    </subcellularLocation>
</comment>
<evidence type="ECO:0000259" key="17">
    <source>
        <dbReference type="PROSITE" id="PS50948"/>
    </source>
</evidence>
<evidence type="ECO:0000256" key="12">
    <source>
        <dbReference type="PIRNR" id="PIRNR001152"/>
    </source>
</evidence>
<dbReference type="PROSITE" id="PS50948">
    <property type="entry name" value="PAN"/>
    <property type="match status" value="1"/>
</dbReference>
<dbReference type="Gene3D" id="2.40.10.10">
    <property type="entry name" value="Trypsin-like serine proteases"/>
    <property type="match status" value="2"/>
</dbReference>
<dbReference type="FunFam" id="2.40.10.10:FF:000055">
    <property type="entry name" value="Hepatocyte growth factor-like 1"/>
    <property type="match status" value="1"/>
</dbReference>
<dbReference type="GO" id="GO:0005615">
    <property type="term" value="C:extracellular space"/>
    <property type="evidence" value="ECO:0007669"/>
    <property type="project" value="TreeGrafter"/>
</dbReference>
<dbReference type="CDD" id="cd00190">
    <property type="entry name" value="Tryp_SPc"/>
    <property type="match status" value="1"/>
</dbReference>
<evidence type="ECO:0000256" key="11">
    <source>
        <dbReference type="ARBA" id="ARBA00081106"/>
    </source>
</evidence>
<keyword evidence="2" id="KW-0964">Secreted</keyword>
<dbReference type="InterPro" id="IPR043504">
    <property type="entry name" value="Peptidase_S1_PA_chymotrypsin"/>
</dbReference>
<gene>
    <name evidence="18" type="ORF">D623_10011434</name>
</gene>
<feature type="domain" description="Peptidase S1" evidence="16">
    <location>
        <begin position="316"/>
        <end position="541"/>
    </location>
</feature>
<evidence type="ECO:0000256" key="13">
    <source>
        <dbReference type="PROSITE-ProRule" id="PRU00121"/>
    </source>
</evidence>
<dbReference type="InterPro" id="IPR024174">
    <property type="entry name" value="HGF/MST1"/>
</dbReference>
<feature type="domain" description="Apple" evidence="17">
    <location>
        <begin position="13"/>
        <end position="105"/>
    </location>
</feature>
<comment type="subunit">
    <text evidence="9">Dimer of an alpha chain and a beta chain linked by a disulfide bond. Interacts (via beta chain) with MST1R (via SEMA domain).</text>
</comment>
<evidence type="ECO:0000256" key="4">
    <source>
        <dbReference type="ARBA" id="ARBA00022572"/>
    </source>
</evidence>
<dbReference type="Pfam" id="PF00089">
    <property type="entry name" value="Trypsin"/>
    <property type="match status" value="1"/>
</dbReference>
<evidence type="ECO:0000256" key="7">
    <source>
        <dbReference type="ARBA" id="ARBA00023157"/>
    </source>
</evidence>
<evidence type="ECO:0000256" key="1">
    <source>
        <dbReference type="ARBA" id="ARBA00004613"/>
    </source>
</evidence>
<reference evidence="18 19" key="1">
    <citation type="journal article" date="2013" name="Nat. Commun.">
        <title>Genome analysis reveals insights into physiology and longevity of the Brandt's bat Myotis brandtii.</title>
        <authorList>
            <person name="Seim I."/>
            <person name="Fang X."/>
            <person name="Xiong Z."/>
            <person name="Lobanov A.V."/>
            <person name="Huang Z."/>
            <person name="Ma S."/>
            <person name="Feng Y."/>
            <person name="Turanov A.A."/>
            <person name="Zhu Y."/>
            <person name="Lenz T.L."/>
            <person name="Gerashchenko M.V."/>
            <person name="Fan D."/>
            <person name="Hee Yim S."/>
            <person name="Yao X."/>
            <person name="Jordan D."/>
            <person name="Xiong Y."/>
            <person name="Ma Y."/>
            <person name="Lyapunov A.N."/>
            <person name="Chen G."/>
            <person name="Kulakova O.I."/>
            <person name="Sun Y."/>
            <person name="Lee S.G."/>
            <person name="Bronson R.T."/>
            <person name="Moskalev A.A."/>
            <person name="Sunyaev S.R."/>
            <person name="Zhang G."/>
            <person name="Krogh A."/>
            <person name="Wang J."/>
            <person name="Gladyshev V.N."/>
        </authorList>
    </citation>
    <scope>NUCLEOTIDE SEQUENCE [LARGE SCALE GENOMIC DNA]</scope>
</reference>
<dbReference type="SMART" id="SM00020">
    <property type="entry name" value="Tryp_SPc"/>
    <property type="match status" value="1"/>
</dbReference>
<dbReference type="GO" id="GO:0004252">
    <property type="term" value="F:serine-type endopeptidase activity"/>
    <property type="evidence" value="ECO:0007669"/>
    <property type="project" value="InterPro"/>
</dbReference>
<keyword evidence="7 13" id="KW-1015">Disulfide bond</keyword>
<name>S7MS05_MYOBR</name>
<dbReference type="PANTHER" id="PTHR24261">
    <property type="entry name" value="PLASMINOGEN-RELATED"/>
    <property type="match status" value="1"/>
</dbReference>
<comment type="similarity">
    <text evidence="12">Belongs to the peptidase S1 family. Plasminogen subfamily.</text>
</comment>
<dbReference type="Proteomes" id="UP000052978">
    <property type="component" value="Unassembled WGS sequence"/>
</dbReference>
<keyword evidence="19" id="KW-1185">Reference proteome</keyword>
<dbReference type="PRINTS" id="PR00018">
    <property type="entry name" value="KRINGLE"/>
</dbReference>
<dbReference type="GO" id="GO:0060255">
    <property type="term" value="P:regulation of macromolecule metabolic process"/>
    <property type="evidence" value="ECO:0007669"/>
    <property type="project" value="UniProtKB-ARBA"/>
</dbReference>
<dbReference type="InterPro" id="IPR000001">
    <property type="entry name" value="Kringle"/>
</dbReference>
<feature type="domain" description="Kringle" evidence="15">
    <location>
        <begin position="109"/>
        <end position="186"/>
    </location>
</feature>
<dbReference type="SUPFAM" id="SSF50494">
    <property type="entry name" value="Trypsin-like serine proteases"/>
    <property type="match status" value="1"/>
</dbReference>
<dbReference type="PRINTS" id="PR00722">
    <property type="entry name" value="CHYMOTRYPSIN"/>
</dbReference>
<evidence type="ECO:0000256" key="6">
    <source>
        <dbReference type="ARBA" id="ARBA00022737"/>
    </source>
</evidence>
<feature type="domain" description="Kringle" evidence="15">
    <location>
        <begin position="190"/>
        <end position="250"/>
    </location>
</feature>
<keyword evidence="6" id="KW-0677">Repeat</keyword>
<dbReference type="InterPro" id="IPR001254">
    <property type="entry name" value="Trypsin_dom"/>
</dbReference>
<feature type="signal peptide" evidence="14">
    <location>
        <begin position="1"/>
        <end position="18"/>
    </location>
</feature>
<organism evidence="18 19">
    <name type="scientific">Myotis brandtii</name>
    <name type="common">Brandt's bat</name>
    <dbReference type="NCBI Taxonomy" id="109478"/>
    <lineage>
        <taxon>Eukaryota</taxon>
        <taxon>Metazoa</taxon>
        <taxon>Chordata</taxon>
        <taxon>Craniata</taxon>
        <taxon>Vertebrata</taxon>
        <taxon>Euteleostomi</taxon>
        <taxon>Mammalia</taxon>
        <taxon>Eutheria</taxon>
        <taxon>Laurasiatheria</taxon>
        <taxon>Chiroptera</taxon>
        <taxon>Yangochiroptera</taxon>
        <taxon>Vespertilionidae</taxon>
        <taxon>Myotis</taxon>
    </lineage>
</organism>
<accession>S7MS05</accession>
<sequence>MGWLPLLLLLLQCPWAPGQRSPLNDFQALRGTELQYLLHAAGPGPWQEDVVGAEECAGRCERLLDCRAFHYNMSSHGCQLLPWTQDSPNTRLQRSGRCDLYQKKDYVRDCIMDNGVKYRGTKAITRSGLTCQRWSHRHPNDHKYMPTPKNGLEENFCRNPDGDPRGPWCYTTDPAVRFQSCGIKSCREAACVSCNGENYRGAVDRTESGREFPDKDLDDNYCRNPDGSERPWCYTTDPQVEREFCDIPSCGPKEQPRPEATTLNCFRGKGEGYRGTANTTDEDQPPSILEPPDQVLFEKCGKRVLRQDQHPSRLRVVGGQPGNSPWTVSLRNRHGQHFCGGSLVKEQWVLTSQQCFPSCHEPLVGYEVWLGTMFQNPQPQEPGLQRVPVAKMVCGPSDSQLLLLKLERPVTLNQRVALICLPPEQYVVPPGTKCEIAGWGETRGTGNNSVLNVALLNVISNQECNVKYRGRVQENEMCTKGLLAPVGACEGDYGGPLACFTHDCWVLEGIIIPNRVCARPRWPAVFIRVSVFVDWIYKVMRLG</sequence>
<dbReference type="Gene3D" id="2.40.20.10">
    <property type="entry name" value="Plasminogen Kringle 4"/>
    <property type="match status" value="1"/>
</dbReference>
<dbReference type="FunFam" id="2.40.20.10:FF:000002">
    <property type="entry name" value="Hepatocyte growth factor"/>
    <property type="match status" value="1"/>
</dbReference>
<dbReference type="FunFam" id="2.40.10.10:FF:000064">
    <property type="entry name" value="Hepatocyte growth factor-like protein"/>
    <property type="match status" value="1"/>
</dbReference>
<comment type="caution">
    <text evidence="13">Lacks conserved residue(s) required for the propagation of feature annotation.</text>
</comment>
<dbReference type="InterPro" id="IPR050759">
    <property type="entry name" value="Serine_protease_kringle"/>
</dbReference>
<dbReference type="Pfam" id="PF00051">
    <property type="entry name" value="Kringle"/>
    <property type="match status" value="2"/>
</dbReference>
<dbReference type="InterPro" id="IPR009003">
    <property type="entry name" value="Peptidase_S1_PA"/>
</dbReference>
<dbReference type="SMART" id="SM00130">
    <property type="entry name" value="KR"/>
    <property type="match status" value="2"/>
</dbReference>
<dbReference type="PIRSF" id="PIRSF001152">
    <property type="entry name" value="HGF_MST1"/>
    <property type="match status" value="1"/>
</dbReference>
<evidence type="ECO:0000259" key="15">
    <source>
        <dbReference type="PROSITE" id="PS50070"/>
    </source>
</evidence>
<dbReference type="PANTHER" id="PTHR24261:SF12">
    <property type="entry name" value="HEPATOCYTE GROWTH FACTOR-LIKE PROTEIN-RELATED"/>
    <property type="match status" value="1"/>
</dbReference>
<evidence type="ECO:0000256" key="5">
    <source>
        <dbReference type="ARBA" id="ARBA00022729"/>
    </source>
</evidence>
<dbReference type="CDD" id="cd00108">
    <property type="entry name" value="KR"/>
    <property type="match status" value="1"/>
</dbReference>
<dbReference type="CDD" id="cd01099">
    <property type="entry name" value="PAN_AP_HGF"/>
    <property type="match status" value="1"/>
</dbReference>
<dbReference type="GO" id="GO:0046425">
    <property type="term" value="P:regulation of receptor signaling pathway via JAK-STAT"/>
    <property type="evidence" value="ECO:0007669"/>
    <property type="project" value="TreeGrafter"/>
</dbReference>
<evidence type="ECO:0000259" key="16">
    <source>
        <dbReference type="PROSITE" id="PS50240"/>
    </source>
</evidence>
<keyword evidence="3 12" id="KW-0721">Serine protease homolog</keyword>
<feature type="chain" id="PRO_5004543071" description="Hepatocyte growth factor-like protein" evidence="14">
    <location>
        <begin position="19"/>
        <end position="543"/>
    </location>
</feature>
<evidence type="ECO:0000313" key="19">
    <source>
        <dbReference type="Proteomes" id="UP000052978"/>
    </source>
</evidence>
<proteinExistence type="inferred from homology"/>
<dbReference type="InterPro" id="IPR018056">
    <property type="entry name" value="Kringle_CS"/>
</dbReference>
<dbReference type="SUPFAM" id="SSF57414">
    <property type="entry name" value="Hairpin loop containing domain-like"/>
    <property type="match status" value="1"/>
</dbReference>
<dbReference type="InterPro" id="IPR001314">
    <property type="entry name" value="Peptidase_S1A"/>
</dbReference>
<keyword evidence="8" id="KW-0325">Glycoprotein</keyword>
<evidence type="ECO:0000256" key="3">
    <source>
        <dbReference type="ARBA" id="ARBA00022542"/>
    </source>
</evidence>
<dbReference type="Pfam" id="PF00024">
    <property type="entry name" value="PAN_1"/>
    <property type="match status" value="1"/>
</dbReference>
<keyword evidence="4 13" id="KW-0420">Kringle</keyword>
<evidence type="ECO:0000256" key="9">
    <source>
        <dbReference type="ARBA" id="ARBA00063094"/>
    </source>
</evidence>
<dbReference type="Gene3D" id="3.50.4.10">
    <property type="entry name" value="Hepatocyte Growth Factor"/>
    <property type="match status" value="1"/>
</dbReference>
<dbReference type="FunFam" id="3.50.4.10:FF:000004">
    <property type="entry name" value="Hepatocyte growth factor-like 1"/>
    <property type="match status" value="1"/>
</dbReference>
<dbReference type="AlphaFoldDB" id="S7MS05"/>
<evidence type="ECO:0000256" key="2">
    <source>
        <dbReference type="ARBA" id="ARBA00022525"/>
    </source>
</evidence>
<dbReference type="PROSITE" id="PS50070">
    <property type="entry name" value="KRINGLE_2"/>
    <property type="match status" value="2"/>
</dbReference>
<evidence type="ECO:0000256" key="8">
    <source>
        <dbReference type="ARBA" id="ARBA00023180"/>
    </source>
</evidence>